<evidence type="ECO:0000256" key="1">
    <source>
        <dbReference type="ARBA" id="ARBA00001973"/>
    </source>
</evidence>
<feature type="domain" description="Tyrosinase copper-binding" evidence="11">
    <location>
        <begin position="129"/>
        <end position="140"/>
    </location>
</feature>
<dbReference type="GO" id="GO:0042438">
    <property type="term" value="P:melanin biosynthetic process"/>
    <property type="evidence" value="ECO:0007669"/>
    <property type="project" value="UniProtKB-KW"/>
</dbReference>
<dbReference type="InterPro" id="IPR050316">
    <property type="entry name" value="Tyrosinase/Hemocyanin"/>
</dbReference>
<dbReference type="PANTHER" id="PTHR11474:SF76">
    <property type="entry name" value="SHKT DOMAIN-CONTAINING PROTEIN"/>
    <property type="match status" value="1"/>
</dbReference>
<keyword evidence="7" id="KW-0503">Monooxygenase</keyword>
<dbReference type="SUPFAM" id="SSF48056">
    <property type="entry name" value="Di-copper centre-containing domain"/>
    <property type="match status" value="1"/>
</dbReference>
<evidence type="ECO:0000313" key="13">
    <source>
        <dbReference type="Proteomes" id="UP001161017"/>
    </source>
</evidence>
<dbReference type="Gene3D" id="2.60.310.20">
    <property type="match status" value="1"/>
</dbReference>
<dbReference type="GO" id="GO:0004503">
    <property type="term" value="F:tyrosinase activity"/>
    <property type="evidence" value="ECO:0007669"/>
    <property type="project" value="UniProtKB-EC"/>
</dbReference>
<keyword evidence="13" id="KW-1185">Reference proteome</keyword>
<dbReference type="PRINTS" id="PR00092">
    <property type="entry name" value="TYROSINASE"/>
</dbReference>
<keyword evidence="5" id="KW-0560">Oxidoreductase</keyword>
<organism evidence="12 13">
    <name type="scientific">Ramalina farinacea</name>
    <dbReference type="NCBI Taxonomy" id="258253"/>
    <lineage>
        <taxon>Eukaryota</taxon>
        <taxon>Fungi</taxon>
        <taxon>Dikarya</taxon>
        <taxon>Ascomycota</taxon>
        <taxon>Pezizomycotina</taxon>
        <taxon>Lecanoromycetes</taxon>
        <taxon>OSLEUM clade</taxon>
        <taxon>Lecanoromycetidae</taxon>
        <taxon>Lecanorales</taxon>
        <taxon>Lecanorineae</taxon>
        <taxon>Ramalinaceae</taxon>
        <taxon>Ramalina</taxon>
    </lineage>
</organism>
<comment type="caution">
    <text evidence="12">The sequence shown here is derived from an EMBL/GenBank/DDBJ whole genome shotgun (WGS) entry which is preliminary data.</text>
</comment>
<evidence type="ECO:0000256" key="2">
    <source>
        <dbReference type="ARBA" id="ARBA00009928"/>
    </source>
</evidence>
<dbReference type="InterPro" id="IPR008922">
    <property type="entry name" value="Di-copper_centre_dom_sf"/>
</dbReference>
<gene>
    <name evidence="12" type="ORF">OHK93_007437</name>
</gene>
<comment type="similarity">
    <text evidence="2">Belongs to the tyrosinase family.</text>
</comment>
<evidence type="ECO:0000256" key="3">
    <source>
        <dbReference type="ARBA" id="ARBA00011906"/>
    </source>
</evidence>
<dbReference type="EMBL" id="JAPUFD010000007">
    <property type="protein sequence ID" value="MDI1488163.1"/>
    <property type="molecule type" value="Genomic_DNA"/>
</dbReference>
<evidence type="ECO:0000256" key="10">
    <source>
        <dbReference type="ARBA" id="ARBA00048881"/>
    </source>
</evidence>
<evidence type="ECO:0000256" key="7">
    <source>
        <dbReference type="ARBA" id="ARBA00023033"/>
    </source>
</evidence>
<evidence type="ECO:0000313" key="12">
    <source>
        <dbReference type="EMBL" id="MDI1488163.1"/>
    </source>
</evidence>
<dbReference type="GO" id="GO:0046872">
    <property type="term" value="F:metal ion binding"/>
    <property type="evidence" value="ECO:0007669"/>
    <property type="project" value="UniProtKB-KW"/>
</dbReference>
<dbReference type="PROSITE" id="PS00498">
    <property type="entry name" value="TYROSINASE_2"/>
    <property type="match status" value="1"/>
</dbReference>
<comment type="catalytic activity">
    <reaction evidence="9">
        <text>2 L-dopa + O2 = 2 L-dopaquinone + 2 H2O</text>
        <dbReference type="Rhea" id="RHEA:34287"/>
        <dbReference type="ChEBI" id="CHEBI:15377"/>
        <dbReference type="ChEBI" id="CHEBI:15379"/>
        <dbReference type="ChEBI" id="CHEBI:57504"/>
        <dbReference type="ChEBI" id="CHEBI:57924"/>
        <dbReference type="EC" id="1.14.18.1"/>
    </reaction>
</comment>
<evidence type="ECO:0000256" key="9">
    <source>
        <dbReference type="ARBA" id="ARBA00048233"/>
    </source>
</evidence>
<sequence>MINVNTPGGSANIRNPLYAYVYHPQPSASDFPLNNGTIAHFHTTVRHPDEHGNSQPWLANQELNANRQALHDLTYQLLSDKWSYAPFSNTGYADGRGGRYNSIENMHNAIHYFVGGTGNMAVFPYSAFDPIFWLHHANVDRLFSLWQALYPDAHLTTSQANAQGTFTLPPGGMEDASSPLTPFRTAENSNHNANTAWNIRSFGYTYPELASSGSSNDISSSAISSQVRSALNKLYNPTGSIVPRSLSVKASTSSLGSKTTPEHQYNINIRASPSCRNSSFTIHFFLGNPADPTSPSAWSTAPNLIASHVVMYMPPPPSSNIQASSNSKEAVYGSIPLTSALLSVGLNVTLPFSEVAPFLTEQLEWRAQTRDGTVVDTENERLQGQLRMFVVGREVRWPAESEEDGFPEYGEFAMLLRGTAEGKFGGL</sequence>
<name>A0AA43TU24_9LECA</name>
<evidence type="ECO:0000256" key="5">
    <source>
        <dbReference type="ARBA" id="ARBA00023002"/>
    </source>
</evidence>
<reference evidence="12" key="1">
    <citation type="journal article" date="2023" name="Genome Biol. Evol.">
        <title>First Whole Genome Sequence and Flow Cytometry Genome Size Data for the Lichen-Forming Fungus Ramalina farinacea (Ascomycota).</title>
        <authorList>
            <person name="Llewellyn T."/>
            <person name="Mian S."/>
            <person name="Hill R."/>
            <person name="Leitch I.J."/>
            <person name="Gaya E."/>
        </authorList>
    </citation>
    <scope>NUCLEOTIDE SEQUENCE</scope>
    <source>
        <strain evidence="12">LIQ254RAFAR</strain>
    </source>
</reference>
<evidence type="ECO:0000256" key="8">
    <source>
        <dbReference type="ARBA" id="ARBA00023101"/>
    </source>
</evidence>
<keyword evidence="6" id="KW-0186">Copper</keyword>
<evidence type="ECO:0000259" key="11">
    <source>
        <dbReference type="PROSITE" id="PS00498"/>
    </source>
</evidence>
<dbReference type="Gene3D" id="1.10.1280.10">
    <property type="entry name" value="Di-copper center containing domain from catechol oxidase"/>
    <property type="match status" value="1"/>
</dbReference>
<dbReference type="PANTHER" id="PTHR11474">
    <property type="entry name" value="TYROSINASE FAMILY MEMBER"/>
    <property type="match status" value="1"/>
</dbReference>
<dbReference type="Proteomes" id="UP001161017">
    <property type="component" value="Unassembled WGS sequence"/>
</dbReference>
<dbReference type="Pfam" id="PF00264">
    <property type="entry name" value="Tyrosinase"/>
    <property type="match status" value="1"/>
</dbReference>
<comment type="catalytic activity">
    <reaction evidence="10">
        <text>L-tyrosine + O2 = L-dopaquinone + H2O</text>
        <dbReference type="Rhea" id="RHEA:18117"/>
        <dbReference type="ChEBI" id="CHEBI:15377"/>
        <dbReference type="ChEBI" id="CHEBI:15379"/>
        <dbReference type="ChEBI" id="CHEBI:57924"/>
        <dbReference type="ChEBI" id="CHEBI:58315"/>
        <dbReference type="EC" id="1.14.18.1"/>
    </reaction>
</comment>
<dbReference type="InterPro" id="IPR041640">
    <property type="entry name" value="Tyrosinase_C"/>
</dbReference>
<evidence type="ECO:0000256" key="4">
    <source>
        <dbReference type="ARBA" id="ARBA00022723"/>
    </source>
</evidence>
<keyword evidence="8" id="KW-0470">Melanin biosynthesis</keyword>
<dbReference type="InterPro" id="IPR002227">
    <property type="entry name" value="Tyrosinase_Cu-bd"/>
</dbReference>
<accession>A0AA43TU24</accession>
<comment type="cofactor">
    <cofactor evidence="1">
        <name>Cu(2+)</name>
        <dbReference type="ChEBI" id="CHEBI:29036"/>
    </cofactor>
</comment>
<proteinExistence type="inferred from homology"/>
<evidence type="ECO:0000256" key="6">
    <source>
        <dbReference type="ARBA" id="ARBA00023008"/>
    </source>
</evidence>
<dbReference type="Pfam" id="PF18132">
    <property type="entry name" value="Tyrosinase_C"/>
    <property type="match status" value="1"/>
</dbReference>
<dbReference type="AlphaFoldDB" id="A0AA43TU24"/>
<dbReference type="EC" id="1.14.18.1" evidence="3"/>
<keyword evidence="4" id="KW-0479">Metal-binding</keyword>
<protein>
    <recommendedName>
        <fullName evidence="3">tyrosinase</fullName>
        <ecNumber evidence="3">1.14.18.1</ecNumber>
    </recommendedName>
</protein>